<proteinExistence type="predicted"/>
<gene>
    <name evidence="1" type="ORF">CYNAS_LOCUS9737</name>
</gene>
<evidence type="ECO:0000313" key="2">
    <source>
        <dbReference type="Proteomes" id="UP001176961"/>
    </source>
</evidence>
<dbReference type="AlphaFoldDB" id="A0AA36M3T8"/>
<dbReference type="EMBL" id="CATQJL010000223">
    <property type="protein sequence ID" value="CAJ0597754.1"/>
    <property type="molecule type" value="Genomic_DNA"/>
</dbReference>
<reference evidence="1" key="1">
    <citation type="submission" date="2023-07" db="EMBL/GenBank/DDBJ databases">
        <authorList>
            <consortium name="CYATHOMIX"/>
        </authorList>
    </citation>
    <scope>NUCLEOTIDE SEQUENCE</scope>
    <source>
        <strain evidence="1">N/A</strain>
    </source>
</reference>
<evidence type="ECO:0000313" key="1">
    <source>
        <dbReference type="EMBL" id="CAJ0597754.1"/>
    </source>
</evidence>
<dbReference type="Proteomes" id="UP001176961">
    <property type="component" value="Unassembled WGS sequence"/>
</dbReference>
<protein>
    <submittedName>
        <fullName evidence="1">Uncharacterized protein</fullName>
    </submittedName>
</protein>
<keyword evidence="2" id="KW-1185">Reference proteome</keyword>
<comment type="caution">
    <text evidence="1">The sequence shown here is derived from an EMBL/GenBank/DDBJ whole genome shotgun (WGS) entry which is preliminary data.</text>
</comment>
<sequence>MYSIGHLFMSGMVRVDESENSLFASSSIEELLIEGLSGQLDVAFLLGADIRSAVIRQSTFRCENFNEDNVTPALGSSSMSSTRRNSSITFSNVTSTVLVPYFLTHFNQINFHNSSIGSIRPNQDLLRKHSYDHISFNFLNTVVDHMESYTFNGLSVDNLNISSSTIKHMGRLAVAEAEFDRIHIADTELRMLDELVFADVRIGSLEMISTRIGLIPLQAFENSQVGNMTINSCEIKILASKAFNNGFFKTLTMKNTTVNNVEPQPFVHLQVENVDIADCAFHGSFARQFFTGLTPVRLTILNSNFSCDPHDCEINAMLLKPLRQELSWTFLGNKCNTPSTAVCSKPSTYFHEGLSCRVNWAVADCLCIETSASLTRFNTSVVVAGDCDYLKINASEGSTAALYLFRINRCHVVHIPSTIKTFEMFHTSVAIHENAMQHNRMDTLSLSHTKIWETAPNSLHNVSIGQITAEHSTLSDWDPQALKATKVAHASIMNSRLSAVRTFLDAVSHMRIQNSVLLDFDGLSSLNSVYLHNNTLLCCCTHEKTRCKNGAFTNEACVRHLDAFDCKSSHKITNLLKLMFVYICVAYVAR</sequence>
<name>A0AA36M3T8_CYLNA</name>
<accession>A0AA36M3T8</accession>
<organism evidence="1 2">
    <name type="scientific">Cylicocyclus nassatus</name>
    <name type="common">Nematode worm</name>
    <dbReference type="NCBI Taxonomy" id="53992"/>
    <lineage>
        <taxon>Eukaryota</taxon>
        <taxon>Metazoa</taxon>
        <taxon>Ecdysozoa</taxon>
        <taxon>Nematoda</taxon>
        <taxon>Chromadorea</taxon>
        <taxon>Rhabditida</taxon>
        <taxon>Rhabditina</taxon>
        <taxon>Rhabditomorpha</taxon>
        <taxon>Strongyloidea</taxon>
        <taxon>Strongylidae</taxon>
        <taxon>Cylicocyclus</taxon>
    </lineage>
</organism>